<proteinExistence type="predicted"/>
<accession>A0A2Z7DJ72</accession>
<organism evidence="1 2">
    <name type="scientific">Dorcoceras hygrometricum</name>
    <dbReference type="NCBI Taxonomy" id="472368"/>
    <lineage>
        <taxon>Eukaryota</taxon>
        <taxon>Viridiplantae</taxon>
        <taxon>Streptophyta</taxon>
        <taxon>Embryophyta</taxon>
        <taxon>Tracheophyta</taxon>
        <taxon>Spermatophyta</taxon>
        <taxon>Magnoliopsida</taxon>
        <taxon>eudicotyledons</taxon>
        <taxon>Gunneridae</taxon>
        <taxon>Pentapetalae</taxon>
        <taxon>asterids</taxon>
        <taxon>lamiids</taxon>
        <taxon>Lamiales</taxon>
        <taxon>Gesneriaceae</taxon>
        <taxon>Didymocarpoideae</taxon>
        <taxon>Trichosporeae</taxon>
        <taxon>Loxocarpinae</taxon>
        <taxon>Dorcoceras</taxon>
    </lineage>
</organism>
<sequence>MPELEELPTTDEEHHEIYVQNMVDRIEGHSHGHATAKQPVKPQGEVPENNIVEMKEASKMMTEGILAYVKAVMSHTTPQIKAVSSTKEWNRVQ</sequence>
<dbReference type="Proteomes" id="UP000250235">
    <property type="component" value="Unassembled WGS sequence"/>
</dbReference>
<gene>
    <name evidence="1" type="ORF">F511_24955</name>
</gene>
<dbReference type="AlphaFoldDB" id="A0A2Z7DJ72"/>
<evidence type="ECO:0000313" key="1">
    <source>
        <dbReference type="EMBL" id="KZV57816.1"/>
    </source>
</evidence>
<evidence type="ECO:0000313" key="2">
    <source>
        <dbReference type="Proteomes" id="UP000250235"/>
    </source>
</evidence>
<protein>
    <submittedName>
        <fullName evidence="1">Uncharacterized protein</fullName>
    </submittedName>
</protein>
<keyword evidence="2" id="KW-1185">Reference proteome</keyword>
<reference evidence="1 2" key="1">
    <citation type="journal article" date="2015" name="Proc. Natl. Acad. Sci. U.S.A.">
        <title>The resurrection genome of Boea hygrometrica: A blueprint for survival of dehydration.</title>
        <authorList>
            <person name="Xiao L."/>
            <person name="Yang G."/>
            <person name="Zhang L."/>
            <person name="Yang X."/>
            <person name="Zhao S."/>
            <person name="Ji Z."/>
            <person name="Zhou Q."/>
            <person name="Hu M."/>
            <person name="Wang Y."/>
            <person name="Chen M."/>
            <person name="Xu Y."/>
            <person name="Jin H."/>
            <person name="Xiao X."/>
            <person name="Hu G."/>
            <person name="Bao F."/>
            <person name="Hu Y."/>
            <person name="Wan P."/>
            <person name="Li L."/>
            <person name="Deng X."/>
            <person name="Kuang T."/>
            <person name="Xiang C."/>
            <person name="Zhu J.K."/>
            <person name="Oliver M.J."/>
            <person name="He Y."/>
        </authorList>
    </citation>
    <scope>NUCLEOTIDE SEQUENCE [LARGE SCALE GENOMIC DNA]</scope>
    <source>
        <strain evidence="2">cv. XS01</strain>
    </source>
</reference>
<dbReference type="EMBL" id="KQ987248">
    <property type="protein sequence ID" value="KZV57816.1"/>
    <property type="molecule type" value="Genomic_DNA"/>
</dbReference>
<name>A0A2Z7DJ72_9LAMI</name>